<dbReference type="GO" id="GO:0005737">
    <property type="term" value="C:cytoplasm"/>
    <property type="evidence" value="ECO:0007669"/>
    <property type="project" value="TreeGrafter"/>
</dbReference>
<comment type="caution">
    <text evidence="2">The sequence shown here is derived from an EMBL/GenBank/DDBJ whole genome shotgun (WGS) entry which is preliminary data.</text>
</comment>
<organism evidence="2 3">
    <name type="scientific">Blepharisma stoltei</name>
    <dbReference type="NCBI Taxonomy" id="1481888"/>
    <lineage>
        <taxon>Eukaryota</taxon>
        <taxon>Sar</taxon>
        <taxon>Alveolata</taxon>
        <taxon>Ciliophora</taxon>
        <taxon>Postciliodesmatophora</taxon>
        <taxon>Heterotrichea</taxon>
        <taxon>Heterotrichida</taxon>
        <taxon>Blepharismidae</taxon>
        <taxon>Blepharisma</taxon>
    </lineage>
</organism>
<evidence type="ECO:0000313" key="2">
    <source>
        <dbReference type="EMBL" id="CAG9329334.1"/>
    </source>
</evidence>
<reference evidence="2" key="1">
    <citation type="submission" date="2021-09" db="EMBL/GenBank/DDBJ databases">
        <authorList>
            <consortium name="AG Swart"/>
            <person name="Singh M."/>
            <person name="Singh A."/>
            <person name="Seah K."/>
            <person name="Emmerich C."/>
        </authorList>
    </citation>
    <scope>NUCLEOTIDE SEQUENCE</scope>
    <source>
        <strain evidence="2">ATCC30299</strain>
    </source>
</reference>
<gene>
    <name evidence="2" type="ORF">BSTOLATCC_MIC48158</name>
</gene>
<dbReference type="GO" id="GO:0005546">
    <property type="term" value="F:phosphatidylinositol-4,5-bisphosphate binding"/>
    <property type="evidence" value="ECO:0007669"/>
    <property type="project" value="TreeGrafter"/>
</dbReference>
<dbReference type="Gene3D" id="2.30.29.30">
    <property type="entry name" value="Pleckstrin-homology domain (PH domain)/Phosphotyrosine-binding domain (PTB)"/>
    <property type="match status" value="1"/>
</dbReference>
<dbReference type="Pfam" id="PF16979">
    <property type="entry name" value="SIN1_PH"/>
    <property type="match status" value="1"/>
</dbReference>
<dbReference type="PANTHER" id="PTHR13335">
    <property type="entry name" value="TARGET OF RAPAMYCIN COMPLEX 2 SUBUNIT MAPKAP1"/>
    <property type="match status" value="1"/>
</dbReference>
<dbReference type="InterPro" id="IPR031313">
    <property type="entry name" value="Sin1_PH_dom"/>
</dbReference>
<evidence type="ECO:0000313" key="3">
    <source>
        <dbReference type="Proteomes" id="UP001162131"/>
    </source>
</evidence>
<accession>A0AAU9JW74</accession>
<feature type="domain" description="SIN1-type PH" evidence="1">
    <location>
        <begin position="360"/>
        <end position="483"/>
    </location>
</feature>
<dbReference type="EMBL" id="CAJZBQ010000047">
    <property type="protein sequence ID" value="CAG9329334.1"/>
    <property type="molecule type" value="Genomic_DNA"/>
</dbReference>
<proteinExistence type="predicted"/>
<dbReference type="AlphaFoldDB" id="A0AAU9JW74"/>
<dbReference type="GO" id="GO:0031932">
    <property type="term" value="C:TORC2 complex"/>
    <property type="evidence" value="ECO:0007669"/>
    <property type="project" value="InterPro"/>
</dbReference>
<dbReference type="Proteomes" id="UP001162131">
    <property type="component" value="Unassembled WGS sequence"/>
</dbReference>
<dbReference type="GO" id="GO:0038203">
    <property type="term" value="P:TORC2 signaling"/>
    <property type="evidence" value="ECO:0007669"/>
    <property type="project" value="TreeGrafter"/>
</dbReference>
<dbReference type="InterPro" id="IPR008828">
    <property type="entry name" value="Sin1/Avo1"/>
</dbReference>
<evidence type="ECO:0000259" key="1">
    <source>
        <dbReference type="Pfam" id="PF16979"/>
    </source>
</evidence>
<sequence>MEFSETFELLQMLKGPKSHDQPNILSCRSDRFSDCAEKMIHYSQLETEILGQSPLNCFATSSQSTQGDTYSDGNFNEPESPITNFTESKEESNNYQNHEEIVKTFQMVGKSNIALNYECSELVMLKVYLFSLYDYIEISLPRTNTIGQLIGKILAAYKQDIAREIPLPSGAIPEAYGIWVISGENVSNEISLMLDRSSKVSDCSNSNLIFCNIPGFKNKIRRSTVLLSSKNISGVSLKINYEGFCVPVYVGPNVTLKNLLQTLERKFPERGYYNPDEYEFKISVPIEFSIRKEECIVDMNFTVSTLRTNELWLCKKNYKDSPIISEPAKKIHSEITKEHEEDHENYKPSMFNMSKSQACAYKEYIVIKVNKWGRKQKRILGIDQLRLYNMTESQAKQAIKQHALTSSAKNVLFMKFQGLYKSVTHHPEIPISSIQRIDQDHSNLACFHIEYIEDNELKRKLYETESSAIASEIIAKILKIMSMNAADNQWHGD</sequence>
<dbReference type="GO" id="GO:0005886">
    <property type="term" value="C:plasma membrane"/>
    <property type="evidence" value="ECO:0007669"/>
    <property type="project" value="TreeGrafter"/>
</dbReference>
<name>A0AAU9JW74_9CILI</name>
<keyword evidence="3" id="KW-1185">Reference proteome</keyword>
<dbReference type="PANTHER" id="PTHR13335:SF1">
    <property type="entry name" value="TARGET OF RAPAMYCIN COMPLEX 2 SUBUNIT MAPKAP1"/>
    <property type="match status" value="1"/>
</dbReference>
<dbReference type="InterPro" id="IPR011993">
    <property type="entry name" value="PH-like_dom_sf"/>
</dbReference>
<protein>
    <recommendedName>
        <fullName evidence="1">SIN1-type PH domain-containing protein</fullName>
    </recommendedName>
</protein>